<comment type="caution">
    <text evidence="2">The sequence shown here is derived from an EMBL/GenBank/DDBJ whole genome shotgun (WGS) entry which is preliminary data.</text>
</comment>
<dbReference type="PROSITE" id="PS50878">
    <property type="entry name" value="RT_POL"/>
    <property type="match status" value="1"/>
</dbReference>
<name>A0ABT0K553_9ACTN</name>
<keyword evidence="2" id="KW-0695">RNA-directed DNA polymerase</keyword>
<dbReference type="CDD" id="cd01651">
    <property type="entry name" value="RT_G2_intron"/>
    <property type="match status" value="1"/>
</dbReference>
<dbReference type="Proteomes" id="UP001201873">
    <property type="component" value="Unassembled WGS sequence"/>
</dbReference>
<dbReference type="InterPro" id="IPR051083">
    <property type="entry name" value="GrpII_Intron_Splice-Mob/Def"/>
</dbReference>
<dbReference type="InterPro" id="IPR043502">
    <property type="entry name" value="DNA/RNA_pol_sf"/>
</dbReference>
<sequence length="455" mass="51494">MVAGPTAGGSRADSVRALQHTLYRTAKADPGRRFHALSDKVHRRDVLERAWVQVRANRGASGVDHTTVAQAEEYGVSLLLDELAAELRERTYRSLPLRRVLIQKPGVKGELRPLSIPAVRDRIVQTATRIVLEPVFEADMAECSFGFRPRRSAHDALRVLVDEAARGKRWVVETDIADCFTAIPFDGLMRAVEERVCDRGLLRLVREILRAGVMRDGEVRREVSGVPQGGPLSPLLCNVYLHRLDRSWDEGDGTLVRFADDLVVMCWSQSQAERALECLTRLLADLGLEPKAAKTRIVCLQPGGGGFDFLGFHHRLVRSRGDRGRRKVTFLARWPSDKAMRHARDQIREITDRSRLLLPPQVIVERLNAFLRGWAGYFRFGHSARRLGAIRRFAQERLARFVRARHKRSMGFGWWVLSRSRPVDLGLIGLYGITVSPRAGKTWREKSNAGGERRR</sequence>
<evidence type="ECO:0000313" key="2">
    <source>
        <dbReference type="EMBL" id="MCK9878448.1"/>
    </source>
</evidence>
<dbReference type="EMBL" id="JALKFT010000034">
    <property type="protein sequence ID" value="MCK9878448.1"/>
    <property type="molecule type" value="Genomic_DNA"/>
</dbReference>
<gene>
    <name evidence="2" type="primary">ltrA</name>
    <name evidence="2" type="ORF">MXD59_22200</name>
</gene>
<dbReference type="NCBIfam" id="TIGR04416">
    <property type="entry name" value="group_II_RT_mat"/>
    <property type="match status" value="1"/>
</dbReference>
<protein>
    <submittedName>
        <fullName evidence="2">Group II intron reverse transcriptase/maturase</fullName>
        <ecNumber evidence="2">2.7.7.49</ecNumber>
    </submittedName>
</protein>
<evidence type="ECO:0000259" key="1">
    <source>
        <dbReference type="PROSITE" id="PS50878"/>
    </source>
</evidence>
<organism evidence="2 3">
    <name type="scientific">Frankia umida</name>
    <dbReference type="NCBI Taxonomy" id="573489"/>
    <lineage>
        <taxon>Bacteria</taxon>
        <taxon>Bacillati</taxon>
        <taxon>Actinomycetota</taxon>
        <taxon>Actinomycetes</taxon>
        <taxon>Frankiales</taxon>
        <taxon>Frankiaceae</taxon>
        <taxon>Frankia</taxon>
    </lineage>
</organism>
<dbReference type="InterPro" id="IPR000477">
    <property type="entry name" value="RT_dom"/>
</dbReference>
<evidence type="ECO:0000313" key="3">
    <source>
        <dbReference type="Proteomes" id="UP001201873"/>
    </source>
</evidence>
<dbReference type="PANTHER" id="PTHR34047:SF8">
    <property type="entry name" value="PROTEIN YKFC"/>
    <property type="match status" value="1"/>
</dbReference>
<feature type="domain" description="Reverse transcriptase" evidence="1">
    <location>
        <begin position="83"/>
        <end position="314"/>
    </location>
</feature>
<dbReference type="Pfam" id="PF08388">
    <property type="entry name" value="GIIM"/>
    <property type="match status" value="1"/>
</dbReference>
<proteinExistence type="predicted"/>
<dbReference type="InterPro" id="IPR013597">
    <property type="entry name" value="Mat_intron_G2"/>
</dbReference>
<dbReference type="Pfam" id="PF00078">
    <property type="entry name" value="RVT_1"/>
    <property type="match status" value="1"/>
</dbReference>
<keyword evidence="2" id="KW-0808">Transferase</keyword>
<dbReference type="SUPFAM" id="SSF56672">
    <property type="entry name" value="DNA/RNA polymerases"/>
    <property type="match status" value="1"/>
</dbReference>
<dbReference type="PANTHER" id="PTHR34047">
    <property type="entry name" value="NUCLEAR INTRON MATURASE 1, MITOCHONDRIAL-RELATED"/>
    <property type="match status" value="1"/>
</dbReference>
<dbReference type="EC" id="2.7.7.49" evidence="2"/>
<keyword evidence="3" id="KW-1185">Reference proteome</keyword>
<keyword evidence="2" id="KW-0548">Nucleotidyltransferase</keyword>
<dbReference type="InterPro" id="IPR030931">
    <property type="entry name" value="Group_II_RT_mat"/>
</dbReference>
<accession>A0ABT0K553</accession>
<reference evidence="2 3" key="1">
    <citation type="submission" date="2022-04" db="EMBL/GenBank/DDBJ databases">
        <title>Genome diversity in the genus Frankia.</title>
        <authorList>
            <person name="Carlos-Shanley C."/>
            <person name="Hahn D."/>
        </authorList>
    </citation>
    <scope>NUCLEOTIDE SEQUENCE [LARGE SCALE GENOMIC DNA]</scope>
    <source>
        <strain evidence="2 3">Ag45/Mut15</strain>
    </source>
</reference>
<dbReference type="GO" id="GO:0003964">
    <property type="term" value="F:RNA-directed DNA polymerase activity"/>
    <property type="evidence" value="ECO:0007669"/>
    <property type="project" value="UniProtKB-KW"/>
</dbReference>